<gene>
    <name evidence="3" type="ORF">EHLA_2172</name>
</gene>
<dbReference type="InterPro" id="IPR013783">
    <property type="entry name" value="Ig-like_fold"/>
</dbReference>
<feature type="domain" description="Fibronectin type-III" evidence="2">
    <location>
        <begin position="450"/>
        <end position="548"/>
    </location>
</feature>
<dbReference type="SUPFAM" id="SSF49265">
    <property type="entry name" value="Fibronectin type III"/>
    <property type="match status" value="1"/>
</dbReference>
<evidence type="ECO:0000256" key="1">
    <source>
        <dbReference type="SAM" id="MobiDB-lite"/>
    </source>
</evidence>
<feature type="region of interest" description="Disordered" evidence="1">
    <location>
        <begin position="684"/>
        <end position="703"/>
    </location>
</feature>
<dbReference type="InterPro" id="IPR003961">
    <property type="entry name" value="FN3_dom"/>
</dbReference>
<dbReference type="Proteomes" id="UP000217549">
    <property type="component" value="Chromosome I"/>
</dbReference>
<dbReference type="EMBL" id="LT907978">
    <property type="protein sequence ID" value="SOB72803.1"/>
    <property type="molecule type" value="Genomic_DNA"/>
</dbReference>
<evidence type="ECO:0000313" key="4">
    <source>
        <dbReference type="Proteomes" id="UP000217549"/>
    </source>
</evidence>
<sequence length="1043" mass="115206">MAKKNKKSAAPSGLSISRDNLKFTISWKIPVKKYEDGQWLWYRLHTKNAGASKWDWTKWKEINVGKSATKKTVALDAKNYYPASSKLLNAIEFKVKGKTKSDKKHTYTAAHSTKTFTIYAPNTPSVSYSLDDTGANKGTFTWSTSYEANDARHFARTQVQTALMTNYKGAIANARFANASYTGASGTWAITEDGSPTQSMTFCRIVRVKSRGCAGDSGWGYAYHYYSIPERPNIQSTGSKEIGSSSRYVWANWVQASPQDRPVDSMELQYAIDTPESGERYTGTSWSTGVTVAYHDYTVSADFNTDDGIAEDQIMWTRVQSTHDKKYAYSEPRVAARGALKSPSFDTVSATGTTLTINSIERNTEVPDAKTAVWMKIDNEEKGIIAITDKEGTITVTCPDVSSGTEYQIALKNFTGTSTPQNGASGIIYKLGPLMQSGWVYSETRKIAVPPKNITAMAVASDTVELTWDWSWKNADAATIAWADHEDAWISTDAPTTYDVEDRETTWHIGSLESAKTYYFRVRLRDTSGDEEVLSPWSDTVSVSLSETPTTPTLATTENYLALDDTVICSVGYTGNSKASIKIAEAINDEPVKGNDGNVVVLMMSSGMETLSETIENINKIYTANGLLSDLWNVGEIHYLKAMVTAQGGKEGAWSDSVAVEIVAKPTIDSVATNLVSEATSYNSDDVTTEATDQTVPESSEGTTNYLEQLPLTISPSFGDSSGTAKVMIVRDEDYYILRPDGLKEQHFSGEIIASFTGSETDNYSIALGDLIGQMDDGARYSIQIAFTDIYDHVAEKKIPFVVRWKHQPEVPTATVSTSEDNKTASVVVAKPTTYADGDTFDLYRMSVDRAELILENGVYGQKYVDPYPALNEYGGILVVNKTANGDYITSDSSFAWLYSDFSIEYKKAIIDFDGESIEIQYNIDCDNSWDKDFERTVYLGGSVQGDWNPAVTRDLKIDAVSISLTEPTMIEQMRRLATYPGICHVRTPDGSSFSCDIQVSEKKDHDNKMRTDFSLTIKKVDSEELDAVTEEQWSAEHPNEVT</sequence>
<evidence type="ECO:0000313" key="3">
    <source>
        <dbReference type="EMBL" id="SOB72803.1"/>
    </source>
</evidence>
<reference evidence="4" key="1">
    <citation type="submission" date="2017-09" db="EMBL/GenBank/DDBJ databases">
        <authorList>
            <person name="Shetty A S."/>
        </authorList>
    </citation>
    <scope>NUCLEOTIDE SEQUENCE [LARGE SCALE GENOMIC DNA]</scope>
</reference>
<dbReference type="InterPro" id="IPR036116">
    <property type="entry name" value="FN3_sf"/>
</dbReference>
<name>A0A285PT43_9FIRM</name>
<dbReference type="KEGG" id="ehl:EHLA_2172"/>
<keyword evidence="4" id="KW-1185">Reference proteome</keyword>
<proteinExistence type="predicted"/>
<dbReference type="CDD" id="cd00063">
    <property type="entry name" value="FN3"/>
    <property type="match status" value="1"/>
</dbReference>
<evidence type="ECO:0000259" key="2">
    <source>
        <dbReference type="PROSITE" id="PS50853"/>
    </source>
</evidence>
<dbReference type="AlphaFoldDB" id="A0A285PT43"/>
<protein>
    <submittedName>
        <fullName evidence="3">Fibronectin type III</fullName>
    </submittedName>
</protein>
<dbReference type="Gene3D" id="2.60.40.10">
    <property type="entry name" value="Immunoglobulins"/>
    <property type="match status" value="1"/>
</dbReference>
<dbReference type="PROSITE" id="PS50853">
    <property type="entry name" value="FN3"/>
    <property type="match status" value="1"/>
</dbReference>
<accession>A0A285PT43</accession>
<organism evidence="3 4">
    <name type="scientific">Anaerobutyricum hallii</name>
    <dbReference type="NCBI Taxonomy" id="39488"/>
    <lineage>
        <taxon>Bacteria</taxon>
        <taxon>Bacillati</taxon>
        <taxon>Bacillota</taxon>
        <taxon>Clostridia</taxon>
        <taxon>Lachnospirales</taxon>
        <taxon>Lachnospiraceae</taxon>
        <taxon>Anaerobutyricum</taxon>
    </lineage>
</organism>